<proteinExistence type="inferred from homology"/>
<feature type="compositionally biased region" description="Acidic residues" evidence="4">
    <location>
        <begin position="3296"/>
        <end position="3305"/>
    </location>
</feature>
<keyword evidence="3" id="KW-0175">Coiled coil</keyword>
<keyword evidence="5" id="KW-0812">Transmembrane</keyword>
<dbReference type="Proteomes" id="UP000494206">
    <property type="component" value="Unassembled WGS sequence"/>
</dbReference>
<keyword evidence="8" id="KW-1185">Reference proteome</keyword>
<feature type="region of interest" description="Disordered" evidence="4">
    <location>
        <begin position="1"/>
        <end position="32"/>
    </location>
</feature>
<name>A0A8S1ESQ5_9PELO</name>
<reference evidence="7 8" key="1">
    <citation type="submission" date="2020-04" db="EMBL/GenBank/DDBJ databases">
        <authorList>
            <person name="Laetsch R D."/>
            <person name="Stevens L."/>
            <person name="Kumar S."/>
            <person name="Blaxter L. M."/>
        </authorList>
    </citation>
    <scope>NUCLEOTIDE SEQUENCE [LARGE SCALE GENOMIC DNA]</scope>
</reference>
<dbReference type="InterPro" id="IPR036322">
    <property type="entry name" value="WD40_repeat_dom_sf"/>
</dbReference>
<feature type="region of interest" description="Disordered" evidence="4">
    <location>
        <begin position="2306"/>
        <end position="2326"/>
    </location>
</feature>
<dbReference type="EMBL" id="CADEPM010000003">
    <property type="protein sequence ID" value="CAB3402615.1"/>
    <property type="molecule type" value="Genomic_DNA"/>
</dbReference>
<dbReference type="InterPro" id="IPR052402">
    <property type="entry name" value="ADCK_kinase"/>
</dbReference>
<feature type="region of interest" description="Disordered" evidence="4">
    <location>
        <begin position="3193"/>
        <end position="3306"/>
    </location>
</feature>
<evidence type="ECO:0000259" key="6">
    <source>
        <dbReference type="PROSITE" id="PS50902"/>
    </source>
</evidence>
<dbReference type="PROSITE" id="PS50902">
    <property type="entry name" value="FLAVODOXIN_LIKE"/>
    <property type="match status" value="1"/>
</dbReference>
<evidence type="ECO:0000256" key="1">
    <source>
        <dbReference type="ARBA" id="ARBA00004419"/>
    </source>
</evidence>
<feature type="region of interest" description="Disordered" evidence="4">
    <location>
        <begin position="1257"/>
        <end position="1357"/>
    </location>
</feature>
<evidence type="ECO:0000256" key="4">
    <source>
        <dbReference type="SAM" id="MobiDB-lite"/>
    </source>
</evidence>
<dbReference type="Pfam" id="PF03109">
    <property type="entry name" value="ABC1"/>
    <property type="match status" value="1"/>
</dbReference>
<feature type="compositionally biased region" description="Basic and acidic residues" evidence="4">
    <location>
        <begin position="1274"/>
        <end position="1288"/>
    </location>
</feature>
<dbReference type="InterPro" id="IPR015943">
    <property type="entry name" value="WD40/YVTN_repeat-like_dom_sf"/>
</dbReference>
<dbReference type="Pfam" id="PF00400">
    <property type="entry name" value="WD40"/>
    <property type="match status" value="2"/>
</dbReference>
<dbReference type="GO" id="GO:0005739">
    <property type="term" value="C:mitochondrion"/>
    <property type="evidence" value="ECO:0007669"/>
    <property type="project" value="TreeGrafter"/>
</dbReference>
<comment type="subcellular location">
    <subcellularLocation>
        <location evidence="1">Cytoplasmic vesicle</location>
        <location evidence="1">Autophagosome</location>
    </subcellularLocation>
</comment>
<feature type="compositionally biased region" description="Acidic residues" evidence="4">
    <location>
        <begin position="1059"/>
        <end position="1084"/>
    </location>
</feature>
<dbReference type="InterPro" id="IPR008254">
    <property type="entry name" value="Flavodoxin/NO_synth"/>
</dbReference>
<feature type="compositionally biased region" description="Basic residues" evidence="4">
    <location>
        <begin position="1301"/>
        <end position="1314"/>
    </location>
</feature>
<feature type="region of interest" description="Disordered" evidence="4">
    <location>
        <begin position="3141"/>
        <end position="3177"/>
    </location>
</feature>
<feature type="compositionally biased region" description="Acidic residues" evidence="4">
    <location>
        <begin position="2920"/>
        <end position="2936"/>
    </location>
</feature>
<feature type="region of interest" description="Disordered" evidence="4">
    <location>
        <begin position="2915"/>
        <end position="2942"/>
    </location>
</feature>
<feature type="compositionally biased region" description="Acidic residues" evidence="4">
    <location>
        <begin position="3277"/>
        <end position="3286"/>
    </location>
</feature>
<dbReference type="SUPFAM" id="SSF50978">
    <property type="entry name" value="WD40 repeat-like"/>
    <property type="match status" value="1"/>
</dbReference>
<feature type="compositionally biased region" description="Basic and acidic residues" evidence="4">
    <location>
        <begin position="3250"/>
        <end position="3276"/>
    </location>
</feature>
<feature type="region of interest" description="Disordered" evidence="4">
    <location>
        <begin position="3423"/>
        <end position="3462"/>
    </location>
</feature>
<dbReference type="InterPro" id="IPR029039">
    <property type="entry name" value="Flavoprotein-like_sf"/>
</dbReference>
<dbReference type="GO" id="GO:0010181">
    <property type="term" value="F:FMN binding"/>
    <property type="evidence" value="ECO:0007669"/>
    <property type="project" value="InterPro"/>
</dbReference>
<dbReference type="SUPFAM" id="SSF56112">
    <property type="entry name" value="Protein kinase-like (PK-like)"/>
    <property type="match status" value="1"/>
</dbReference>
<dbReference type="PANTHER" id="PTHR45890:SF1">
    <property type="entry name" value="AARF DOMAIN CONTAINING KINASE 2"/>
    <property type="match status" value="1"/>
</dbReference>
<dbReference type="OrthoDB" id="427480at2759"/>
<dbReference type="GO" id="GO:0005776">
    <property type="term" value="C:autophagosome"/>
    <property type="evidence" value="ECO:0007669"/>
    <property type="project" value="UniProtKB-SubCell"/>
</dbReference>
<keyword evidence="5" id="KW-0472">Membrane</keyword>
<comment type="similarity">
    <text evidence="2">Belongs to the protein kinase superfamily. ADCK protein kinase family.</text>
</comment>
<evidence type="ECO:0000313" key="7">
    <source>
        <dbReference type="EMBL" id="CAB3402615.1"/>
    </source>
</evidence>
<feature type="domain" description="Flavodoxin-like" evidence="6">
    <location>
        <begin position="4674"/>
        <end position="4828"/>
    </location>
</feature>
<feature type="compositionally biased region" description="Basic and acidic residues" evidence="4">
    <location>
        <begin position="3625"/>
        <end position="3636"/>
    </location>
</feature>
<feature type="compositionally biased region" description="Basic residues" evidence="4">
    <location>
        <begin position="3637"/>
        <end position="3657"/>
    </location>
</feature>
<feature type="compositionally biased region" description="Low complexity" evidence="4">
    <location>
        <begin position="2306"/>
        <end position="2325"/>
    </location>
</feature>
<dbReference type="Gene3D" id="2.130.10.10">
    <property type="entry name" value="YVTN repeat-like/Quinoprotein amine dehydrogenase"/>
    <property type="match status" value="2"/>
</dbReference>
<organism evidence="7 8">
    <name type="scientific">Caenorhabditis bovis</name>
    <dbReference type="NCBI Taxonomy" id="2654633"/>
    <lineage>
        <taxon>Eukaryota</taxon>
        <taxon>Metazoa</taxon>
        <taxon>Ecdysozoa</taxon>
        <taxon>Nematoda</taxon>
        <taxon>Chromadorea</taxon>
        <taxon>Rhabditida</taxon>
        <taxon>Rhabditina</taxon>
        <taxon>Rhabditomorpha</taxon>
        <taxon>Rhabditoidea</taxon>
        <taxon>Rhabditidae</taxon>
        <taxon>Peloderinae</taxon>
        <taxon>Caenorhabditis</taxon>
    </lineage>
</organism>
<feature type="compositionally biased region" description="Basic residues" evidence="4">
    <location>
        <begin position="1092"/>
        <end position="1107"/>
    </location>
</feature>
<feature type="region of interest" description="Disordered" evidence="4">
    <location>
        <begin position="4838"/>
        <end position="4867"/>
    </location>
</feature>
<evidence type="ECO:0000256" key="2">
    <source>
        <dbReference type="ARBA" id="ARBA00009670"/>
    </source>
</evidence>
<feature type="region of interest" description="Disordered" evidence="4">
    <location>
        <begin position="3781"/>
        <end position="3801"/>
    </location>
</feature>
<keyword evidence="5" id="KW-1133">Transmembrane helix</keyword>
<accession>A0A8S1ESQ5</accession>
<feature type="region of interest" description="Disordered" evidence="4">
    <location>
        <begin position="3622"/>
        <end position="3661"/>
    </location>
</feature>
<gene>
    <name evidence="7" type="ORF">CBOVIS_LOCUS5210</name>
</gene>
<sequence>MDSFPNGRQKASGKLSFAKGQRISDDEEPSTANRRVIEMNDPLDAMSMNRAQDKLVAAGSRGILQIIKLAKGHDEINENPYIIKECDLRSQKRGKINILFSASNVSWNKIQEQHIATTSSNGSVVVWDVTKKTKYVVYKSHERSATCIDWSHYNPYMVFSGSRDCHVYGYDSRVPGEHQIGFWDGTCEAIRDIAFANYSDKNYYFFTGDDSGALRLWDMRNNSRWVLQRTAHNAFVCTIAVSPVIPSLVATGGGRDKLVKVWNWDSDKLEREYVVETMAPLGRVVWRKENPYHIATCASVNDMNIHIWDIRRPFIPYATYDEHRDSVTDVCFPRNQNSHFLSCGKDGLLILHALDSGHVPISYACDVPLDVAPDGAVAVALNVDLPSKDQDQPACLPRRRMIRKMSHEAFDGPVQSVIACGVPSTCQISMQPTMIAELAKRYFLGGKSANTLCTLNFKIAKLYGNDHIAQTWNLVNGLLTKADIRSVYSGDRAKYKMEVKRKMEILNQEMANEGKKRLPNFFDMTDMILDRMYGERRETMRNYRDFKVLSSDSDDSSNESLNSESSDDIEVFVEPKDPDAEPVYTEELTLISRRKPGAKNKYGRPLESDGTMSDFYFGGAEVNMEVEDPRKETVYVNEFMGLRDEAYEMRNLFSTKKRENVFDRRIVTLKEGEEWTPMFEIYRLLLYHAEQGDIQTCACVAIVCGRKFFDVVDSYTVGCWIDTYLELCERLELFVTMAQIRKYSPIYRIGEISREGTLIEVGHKACGKAFVDGRCQGCGKSATPQCTLCRRSILGLTFQCELCLHAMHPNHAVEHFEKHNTCADFYCLCECPTSTYPYITRYFYKPKGFPIDVSTKSNLYEGIEDENEENLKVVTPFRYVPKDPDEGKYLHYSSVYSRITRIEEVVSSGGSSDEQDEQKHKKNFNCDASLISDILYSSETTRTSLDGIIRNTINFLDDIRKNNSFVRERYNDGENENEGEENGANVDLVDIDQIRANENRTEYEEELLTRYENCVKFVESIQQFGEELPMDNDMTPFESYDQPIPLQLERILPIKNDLSENENEVDDEDDEDVDEIESCDDEFMDSSVSKSDKRRKRRRKKEKKKKEKTKDEKPVEKPPPQETKKSMKTVKKSKPVPITGKEEGHLSTNYESASTVMTFVDPRACIPIMVPRPMVESDNEKLRQGKLITRNKVEELLETNRQTEGNNEPADEVFEKITLSGFEDDERFKNIKGRIIVLDKRGKKPFDAYHHIVEEEEVEEVEEEEEEAVVEEEEKPKNCEDDVEKSTECEEVQEQTVPAKKDHHQRKSNTRKVTRGIQIQLIPKDSSGNVFEPRRRQQSETETDGGPNNSGEFEFGEDSSDKMFYAKLPEAFLKRPYDIETVQSIEDDIDVEDLSDESNEMNAEELPEPIIDPKPAGPDDLINILVNMEYKMGEESDAECVVEKVERNMKKTKKPRKAFPDYFAILNGNNAIDQMCFKEQLKMMKKLKKQKNVFQLRKEEEELTEEFIKLYYFIPWNLITKSENQDYLRKVFFMFERFKTLRKRVCTVHFNDFKFNLMAYSISMRMRHILFNGTYNPDQILNEVDARLGYEDIKQMIYEQRSISYSSPEELILKPCIKSYAELQTVVKSRDSPDVENVIESIESIPIHFERPSKVYINHLRSCMMSSTIWKMKVNEKIIFFDRQQEKWKKFEKEALPLLQNPRKKALPVCQIEIGDKIVQLKATETNIPFRLKLVQIQKEFDGLLSDQDNDVDMVFGGSKLDYLGKNDLIRVGYGLLNIMKLLSNASQYREKNCFSKNRYKLLKCEKKKSETVEPRVIKKINKTANAKRRKRRLMKERINAALEMKIGEILESARNRKLSMEQRLALINKEYNKRVMRKKLKKRKRKKKVRFILPNETKHLKKFSSRKLYKNFLKVCKKLEMGLIKGKKMPRKEAKLPIGNIPSICEPVKDIMDKEDSTKEVDVNEIDKMALNRLDKQRQSVCAGNWNLEFSQRLITAKNALLQAEMMMEDEIRAWIMFEYYTRKKERKRKIEVLKNRRMKRDIFQYIPNDVKKRIFDLHSAEIRRLANKAKREKKEEYLENKDKENPDVIKNFPTSALDTEELDVFFMHFLLSKEDEEELENELEKEENVMEVSEEDVKLVVDSSSKLFRIDQLARLLAQHGVYLLKKVSKRNMRVHEVRKVIGYILRRLTDRMKMSKSALKPLVRDWFRYSKGSYEEFGKILENHVQNRVDRETHALMLFVEKNHSAQKYADLFDELVVSECINHMLTTIEMNEMKVQNEIKPIPIPRYSEIFEDVFDDDEEMTTTTNEEMTSTTKSSTQRKSAVSFLDPETGMATYSEVWTRGIKREKPLTRWKSADCVLMPYSDKCATEHKLKYNYRRLSFISDIKSIGSNNVDSENTLSDEKYKNLLYYTLRMHQSNNSDGGSLFSSGYSGSSGNNVFTGSSESTGCAESVGSSGSGKCEEIFEDETVTEENFVYNIGKNDKELEFSEQFLHKKLKTDRKYYEGTEQMEWEDVIHQFGITINEDALIPQIKFVPYQSIPQENAHISSDEDSEAESVDSYCSMKHCYRHELYFNRERSRYRLPGCVVSFSPEEFFIPDMSDVGVVRKWQKIIEASNSAIDFNGYVLRQRLIAKCRSEFLEKVTNKYKGDSTRLNLKIFDGCFIYVITDIDLNPWVVHVVEKRKPQIFAVTLAVRQEMLNDFRAGIMEWRQIEWIDNEVLRHIPLISTTNDLEQQNSRVLFEMPLSEEVRREWFRMNKQEGIEALNAIIRMKRIPPENPRRKILEKIFKPIYDNFYEDWVKVRNNPRSEVIFQPKISDLERGLIAVKYAYNYAYQFHLILQCDPVISKTKSKEFGVHLPMFRQDVPSSSLLKGMREAIMGFVNAESQLLPLEIRRQVLNRILQITQHGSPNEKWVCGEDESEGESDDDDDDDEEKNKDFDLDQALRDPKFLEQCIRKAGKKKRMQWEPLDEFMRLKKEYDDRDINYRIFMCKTLFEIAKNLVAKTCPKLGNIEQAKYKFQKLLQSHTRTRPLFDMMLSEIDGVQDFIPPTAREFLEKYGIQKEFIEFGVSTNDEMKNLSVNKCVEEFEVDEVEDGYVFEKEYTKYGKFGEIVKEMIEKKHREDEEKIMEMKKSRKVSILFNSSENEGDDDNDYESSTTTTNDSSDYFIRETNPSNKFKDEIEEFELSDYLKDEITTESQTKTSSEIDFDSQDRPSNAHKNEHRRIEKSVDENESDLEVESKPSTGSDRSEAEVHGKIGTADVEKRQSQEKELSELESDLDDDQLFGGSNQEEHETEAESEYDADLRAIFSQESKNYEKVGVKKMEQRTKLFSKVERDDRRKRRIWRMKQCLKRQPGLAFLDEYESVSSDEEKKIKRELKKREKKKLRRFYGLPDSSDWTTCSEDEVIMLMAKERAETEARQKAEARRAEAAANGEVLEDEEETEEEEEEKGDVRRKGDPATQLKISRKIWAFPAVEGKTFRGKVQRRSRNRAVKGRFGLRGVKRKYLRVKRVPSIGKKKKGSNTSIRFAPKHTIIEYNVLTTSDREFYKEEVAEGGDEVQVQFPYTETEEERRSRKRLKRILRAIRTGKILKDDWKEEKKKKKKNKIVNMEIMDENMTVEEPTEKSTTNEKKNRIGKKKSAKTSTKSKAKKKMKKKEEAIKSARDIRHRILQKTVYPHVLLNFIDIEKELEDDKDEVEDYDHVDLFDYKFDYMQDYNRDELPKYSFIIDENCWARKEETENAGPLSDVEKFDRSIEKERELFKKLALGKWPVLDFSASEEEDDNHEEIRGNGEDETREQKKIMKAAFESDDDDEEVKKRGVKKLKKGKAGKSRKEEAEAEVVKGKCKTRKLKKVETKDEEEVVEKVEDDEERAVRHANAYMLQRMEQYRRENEFDDSLKYVYIACDDKMKYRKDIDEKNSRNLFNDIKEKFVMGPFEWQKKIITERRFKHFASMDRKYLAYHMSDENRERLDELTNIIRKNCRWAHKSWGPFVQLAEWEYKLVEDEEGEKEEENSMKKDEKDRDPLMNTFLVVPRIALLKNCVRLGVRCTPLAIGIGLGASLRRLKCEAVVQKEDPWLLVPEKKVPQSSTWTIVKAPITLVLTILQTLRKLIRCVSLFLRFAPILVIYPIASRIESLEEVWWKLLLWSVQNSGPTFVKLGQWASTRRDIFSKKFCDRLSILHIQTKKKRLFRDKVHVFNEIFGKEFMEKHGDSVFPEIEPYSIGSGCIAQVFRGTMNVAEFEKATGQSLPTLAGRKHQKVAVKVADKGVRQKIELDLSILRSVAFFLQMMIPSFRYLDPMGALEQFEMVLRRQVDLSNEAKALKKFSENFDPKETGILFPTVLGYTRNAILETYEDGVYINRIVAEEGQTELKARQSTSVRRRIALMGARALLKMIFVDNFVHGDLHPGNILIRFNDDENGSNLEGVHKAPRTDALPKRLAEWFRSLINYRSTPKIRFTDSPDLDDEPTLVLLDTGIAISETPKNLNNLKSLFRCVVEKKGYDVGRLLLSQSPHQQCKDPDTFCKQVEKLVLKARSEKSLRTLNISALLSEMFSIVAEHKVELDSSFTTVVLSVMVLEGFGRSLDPDLDLFQLPPLRPEAGKNIPRTNQTWLEEYLEGKDEILLYITAALGVFLPGIVYFLYYKCHSYYEKYAEKKEKERIAEMIAQSETAVIVLGSENGQAHKYANLIYTRLTAELVRPPALWMSDSFDVKKMTEFKGFCIYVVDTLTGGSSTESSEWFLEWLEDLAANSKMKKKSNFDTIRFAIVGFGSSDDGRINFNKTARTLLKRMKILGSKQIIEVEIHDTKNDEVKVKERMDEFVVELLDAIEKYYPNNETYTDSEGDLTDGTEFSDEDFENDGKKLK</sequence>
<feature type="compositionally biased region" description="Low complexity" evidence="4">
    <location>
        <begin position="3157"/>
        <end position="3169"/>
    </location>
</feature>
<dbReference type="SUPFAM" id="SSF52218">
    <property type="entry name" value="Flavoproteins"/>
    <property type="match status" value="1"/>
</dbReference>
<feature type="compositionally biased region" description="Acidic residues" evidence="4">
    <location>
        <begin position="1257"/>
        <end position="1273"/>
    </location>
</feature>
<dbReference type="Gene3D" id="3.40.50.360">
    <property type="match status" value="1"/>
</dbReference>
<dbReference type="InterPro" id="IPR004147">
    <property type="entry name" value="ABC1_dom"/>
</dbReference>
<dbReference type="InterPro" id="IPR001680">
    <property type="entry name" value="WD40_rpt"/>
</dbReference>
<dbReference type="Pfam" id="PF00258">
    <property type="entry name" value="Flavodoxin_1"/>
    <property type="match status" value="1"/>
</dbReference>
<comment type="caution">
    <text evidence="7">The sequence shown here is derived from an EMBL/GenBank/DDBJ whole genome shotgun (WGS) entry which is preliminary data.</text>
</comment>
<feature type="compositionally biased region" description="Polar residues" evidence="4">
    <location>
        <begin position="3199"/>
        <end position="3208"/>
    </location>
</feature>
<feature type="transmembrane region" description="Helical" evidence="5">
    <location>
        <begin position="4625"/>
        <end position="4645"/>
    </location>
</feature>
<protein>
    <recommendedName>
        <fullName evidence="6">Flavodoxin-like domain-containing protein</fullName>
    </recommendedName>
</protein>
<dbReference type="InterPro" id="IPR011009">
    <property type="entry name" value="Kinase-like_dom_sf"/>
</dbReference>
<feature type="compositionally biased region" description="Acidic residues" evidence="4">
    <location>
        <begin position="3439"/>
        <end position="3453"/>
    </location>
</feature>
<feature type="compositionally biased region" description="Acidic residues" evidence="4">
    <location>
        <begin position="4842"/>
        <end position="4860"/>
    </location>
</feature>
<feature type="compositionally biased region" description="Basic and acidic residues" evidence="4">
    <location>
        <begin position="3423"/>
        <end position="3432"/>
    </location>
</feature>
<feature type="region of interest" description="Disordered" evidence="4">
    <location>
        <begin position="1057"/>
        <end position="1144"/>
    </location>
</feature>
<dbReference type="PANTHER" id="PTHR45890">
    <property type="entry name" value="AARF DOMAIN CONTAINING KINASE 2 (PREDICTED)"/>
    <property type="match status" value="1"/>
</dbReference>
<evidence type="ECO:0000313" key="8">
    <source>
        <dbReference type="Proteomes" id="UP000494206"/>
    </source>
</evidence>
<feature type="coiled-coil region" evidence="3">
    <location>
        <begin position="2111"/>
        <end position="2138"/>
    </location>
</feature>
<dbReference type="SMART" id="SM00320">
    <property type="entry name" value="WD40"/>
    <property type="match status" value="6"/>
</dbReference>
<feature type="compositionally biased region" description="Basic and acidic residues" evidence="4">
    <location>
        <begin position="3789"/>
        <end position="3801"/>
    </location>
</feature>
<evidence type="ECO:0000256" key="5">
    <source>
        <dbReference type="SAM" id="Phobius"/>
    </source>
</evidence>
<evidence type="ECO:0000256" key="3">
    <source>
        <dbReference type="SAM" id="Coils"/>
    </source>
</evidence>
<feature type="region of interest" description="Disordered" evidence="4">
    <location>
        <begin position="549"/>
        <end position="569"/>
    </location>
</feature>